<keyword evidence="1" id="KW-0732">Signal</keyword>
<name>A0A4Q9GQ83_9HYPH</name>
<sequence length="258" mass="27002">MAFARLVCAGVVLGVCTLVGAFAATSEPLKAPCTVSERYLAMNGKLDRAAARLKDKDPFRILVVGSSSTAGVGATSPDKAYTARLQDEMTRRLPGVDVEVIARGVGGETAEGAEARMPKEIATVKPDLVLWQIGTNDAARRIDLVKFKALATEGLSEIAAAGVDVALLDPQYVPKDEAAFAPYLDVINAVSASTGVPVAHRFDAMRALAKAGAAGMITRDNLHMNDYGHACVGAFLAEALDRKLAPLPPAIAETGRQS</sequence>
<dbReference type="AlphaFoldDB" id="A0A4Q9GQ83"/>
<dbReference type="Pfam" id="PF25182">
    <property type="entry name" value="NonGDSL"/>
    <property type="match status" value="1"/>
</dbReference>
<dbReference type="PANTHER" id="PTHR30383:SF5">
    <property type="entry name" value="SGNH HYDROLASE-TYPE ESTERASE DOMAIN-CONTAINING PROTEIN"/>
    <property type="match status" value="1"/>
</dbReference>
<comment type="caution">
    <text evidence="2">The sequence shown here is derived from an EMBL/GenBank/DDBJ whole genome shotgun (WGS) entry which is preliminary data.</text>
</comment>
<keyword evidence="2" id="KW-0378">Hydrolase</keyword>
<keyword evidence="3" id="KW-1185">Reference proteome</keyword>
<dbReference type="EMBL" id="SIUB01000003">
    <property type="protein sequence ID" value="TBN53817.1"/>
    <property type="molecule type" value="Genomic_DNA"/>
</dbReference>
<evidence type="ECO:0000313" key="3">
    <source>
        <dbReference type="Proteomes" id="UP000291613"/>
    </source>
</evidence>
<protein>
    <submittedName>
        <fullName evidence="2">SGNH/GDSL hydrolase family protein</fullName>
    </submittedName>
</protein>
<dbReference type="Gene3D" id="3.40.50.1110">
    <property type="entry name" value="SGNH hydrolase"/>
    <property type="match status" value="1"/>
</dbReference>
<dbReference type="RefSeq" id="WP_131002981.1">
    <property type="nucleotide sequence ID" value="NZ_JBHSZR010000003.1"/>
</dbReference>
<dbReference type="InterPro" id="IPR057572">
    <property type="entry name" value="NonGDSL"/>
</dbReference>
<feature type="chain" id="PRO_5020366121" evidence="1">
    <location>
        <begin position="24"/>
        <end position="258"/>
    </location>
</feature>
<accession>A0A4Q9GQ83</accession>
<feature type="signal peptide" evidence="1">
    <location>
        <begin position="1"/>
        <end position="23"/>
    </location>
</feature>
<dbReference type="InterPro" id="IPR036514">
    <property type="entry name" value="SGNH_hydro_sf"/>
</dbReference>
<proteinExistence type="predicted"/>
<organism evidence="2 3">
    <name type="scientific">Hansschlegelia quercus</name>
    <dbReference type="NCBI Taxonomy" id="2528245"/>
    <lineage>
        <taxon>Bacteria</taxon>
        <taxon>Pseudomonadati</taxon>
        <taxon>Pseudomonadota</taxon>
        <taxon>Alphaproteobacteria</taxon>
        <taxon>Hyphomicrobiales</taxon>
        <taxon>Methylopilaceae</taxon>
        <taxon>Hansschlegelia</taxon>
    </lineage>
</organism>
<dbReference type="SUPFAM" id="SSF52266">
    <property type="entry name" value="SGNH hydrolase"/>
    <property type="match status" value="1"/>
</dbReference>
<evidence type="ECO:0000256" key="1">
    <source>
        <dbReference type="SAM" id="SignalP"/>
    </source>
</evidence>
<dbReference type="InterPro" id="IPR051532">
    <property type="entry name" value="Ester_Hydrolysis_Enzymes"/>
</dbReference>
<dbReference type="CDD" id="cd00229">
    <property type="entry name" value="SGNH_hydrolase"/>
    <property type="match status" value="1"/>
</dbReference>
<dbReference type="Proteomes" id="UP000291613">
    <property type="component" value="Unassembled WGS sequence"/>
</dbReference>
<dbReference type="PANTHER" id="PTHR30383">
    <property type="entry name" value="THIOESTERASE 1/PROTEASE 1/LYSOPHOSPHOLIPASE L1"/>
    <property type="match status" value="1"/>
</dbReference>
<gene>
    <name evidence="2" type="ORF">EYR15_08455</name>
</gene>
<dbReference type="OrthoDB" id="7203637at2"/>
<evidence type="ECO:0000313" key="2">
    <source>
        <dbReference type="EMBL" id="TBN53817.1"/>
    </source>
</evidence>
<reference evidence="2 3" key="1">
    <citation type="submission" date="2019-02" db="EMBL/GenBank/DDBJ databases">
        <title>Hansschlegelia quercus sp. nov., a novel methylotrophic bacterium from buds of oak (Quercus robur L.).</title>
        <authorList>
            <person name="Agafonova N.V."/>
            <person name="Kaparullina E.N."/>
            <person name="Grouzdev D.S."/>
            <person name="Doronina N.V."/>
        </authorList>
    </citation>
    <scope>NUCLEOTIDE SEQUENCE [LARGE SCALE GENOMIC DNA]</scope>
    <source>
        <strain evidence="2 3">Dub</strain>
    </source>
</reference>
<dbReference type="GO" id="GO:0004622">
    <property type="term" value="F:phosphatidylcholine lysophospholipase activity"/>
    <property type="evidence" value="ECO:0007669"/>
    <property type="project" value="TreeGrafter"/>
</dbReference>